<gene>
    <name evidence="9" type="ORF">FNV43_RR21140</name>
</gene>
<feature type="compositionally biased region" description="Basic and acidic residues" evidence="6">
    <location>
        <begin position="128"/>
        <end position="147"/>
    </location>
</feature>
<dbReference type="InterPro" id="IPR002068">
    <property type="entry name" value="A-crystallin/Hsp20_dom"/>
</dbReference>
<reference evidence="9" key="1">
    <citation type="submission" date="2020-03" db="EMBL/GenBank/DDBJ databases">
        <title>A high-quality chromosome-level genome assembly of a woody plant with both climbing and erect habits, Rhamnella rubrinervis.</title>
        <authorList>
            <person name="Lu Z."/>
            <person name="Yang Y."/>
            <person name="Zhu X."/>
            <person name="Sun Y."/>
        </authorList>
    </citation>
    <scope>NUCLEOTIDE SEQUENCE</scope>
    <source>
        <strain evidence="9">BYM</strain>
        <tissue evidence="9">Leaf</tissue>
    </source>
</reference>
<dbReference type="Proteomes" id="UP000796880">
    <property type="component" value="Unassembled WGS sequence"/>
</dbReference>
<dbReference type="GO" id="GO:0034605">
    <property type="term" value="P:cellular response to heat"/>
    <property type="evidence" value="ECO:0007669"/>
    <property type="project" value="TreeGrafter"/>
</dbReference>
<dbReference type="CDD" id="cd06464">
    <property type="entry name" value="ACD_sHsps-like"/>
    <property type="match status" value="1"/>
</dbReference>
<dbReference type="PANTHER" id="PTHR43670:SF114">
    <property type="entry name" value="OS05G0592000 PROTEIN"/>
    <property type="match status" value="1"/>
</dbReference>
<proteinExistence type="inferred from homology"/>
<evidence type="ECO:0000256" key="1">
    <source>
        <dbReference type="ARBA" id="ARBA00004162"/>
    </source>
</evidence>
<keyword evidence="7" id="KW-0472">Membrane</keyword>
<feature type="transmembrane region" description="Helical" evidence="7">
    <location>
        <begin position="183"/>
        <end position="201"/>
    </location>
</feature>
<dbReference type="PROSITE" id="PS01031">
    <property type="entry name" value="SHSP"/>
    <property type="match status" value="1"/>
</dbReference>
<dbReference type="AlphaFoldDB" id="A0A8K0E1Q7"/>
<evidence type="ECO:0000256" key="2">
    <source>
        <dbReference type="ARBA" id="ARBA00022475"/>
    </source>
</evidence>
<accession>A0A8K0E1Q7</accession>
<evidence type="ECO:0000256" key="7">
    <source>
        <dbReference type="SAM" id="Phobius"/>
    </source>
</evidence>
<evidence type="ECO:0000256" key="6">
    <source>
        <dbReference type="SAM" id="MobiDB-lite"/>
    </source>
</evidence>
<protein>
    <recommendedName>
        <fullName evidence="8">SHSP domain-containing protein</fullName>
    </recommendedName>
</protein>
<dbReference type="InterPro" id="IPR008978">
    <property type="entry name" value="HSP20-like_chaperone"/>
</dbReference>
<keyword evidence="7" id="KW-0812">Transmembrane</keyword>
<evidence type="ECO:0000256" key="5">
    <source>
        <dbReference type="RuleBase" id="RU003616"/>
    </source>
</evidence>
<comment type="subcellular location">
    <subcellularLocation>
        <location evidence="1">Cell membrane</location>
        <topology evidence="1">Single-pass membrane protein</topology>
    </subcellularLocation>
</comment>
<dbReference type="GO" id="GO:0006952">
    <property type="term" value="P:defense response"/>
    <property type="evidence" value="ECO:0007669"/>
    <property type="project" value="UniProtKB-KW"/>
</dbReference>
<evidence type="ECO:0000313" key="10">
    <source>
        <dbReference type="Proteomes" id="UP000796880"/>
    </source>
</evidence>
<keyword evidence="3" id="KW-0611">Plant defense</keyword>
<feature type="domain" description="SHSP" evidence="8">
    <location>
        <begin position="12"/>
        <end position="117"/>
    </location>
</feature>
<comment type="similarity">
    <text evidence="4 5">Belongs to the small heat shock protein (HSP20) family.</text>
</comment>
<name>A0A8K0E1Q7_9ROSA</name>
<evidence type="ECO:0000313" key="9">
    <source>
        <dbReference type="EMBL" id="KAF3438378.1"/>
    </source>
</evidence>
<evidence type="ECO:0000256" key="3">
    <source>
        <dbReference type="ARBA" id="ARBA00022821"/>
    </source>
</evidence>
<comment type="caution">
    <text evidence="9">The sequence shown here is derived from an EMBL/GenBank/DDBJ whole genome shotgun (WGS) entry which is preliminary data.</text>
</comment>
<feature type="region of interest" description="Disordered" evidence="6">
    <location>
        <begin position="119"/>
        <end position="153"/>
    </location>
</feature>
<dbReference type="GO" id="GO:0005886">
    <property type="term" value="C:plasma membrane"/>
    <property type="evidence" value="ECO:0007669"/>
    <property type="project" value="UniProtKB-SubCell"/>
</dbReference>
<sequence>METTAGAGANPNHFFIDFEPYCVWHRKEDSDVLEVHLQGFKKDQLRVQINNARILTISGQRQSGDNQWSRFRKQIKLADNSSESDVRSKFTGGILKVIMPKRAWSIPMPSDVLLQTGRPAQDVSVQPKPEETTTEAQKRSDDIDKGSSKGNAELRGMKLGSCAIGQRKSGGWRLKMMTRNMSVVVGLVVALSLAASIGFYVKCACRSQPLIWSDI</sequence>
<dbReference type="SUPFAM" id="SSF49764">
    <property type="entry name" value="HSP20-like chaperones"/>
    <property type="match status" value="1"/>
</dbReference>
<evidence type="ECO:0000256" key="4">
    <source>
        <dbReference type="PROSITE-ProRule" id="PRU00285"/>
    </source>
</evidence>
<organism evidence="9 10">
    <name type="scientific">Rhamnella rubrinervis</name>
    <dbReference type="NCBI Taxonomy" id="2594499"/>
    <lineage>
        <taxon>Eukaryota</taxon>
        <taxon>Viridiplantae</taxon>
        <taxon>Streptophyta</taxon>
        <taxon>Embryophyta</taxon>
        <taxon>Tracheophyta</taxon>
        <taxon>Spermatophyta</taxon>
        <taxon>Magnoliopsida</taxon>
        <taxon>eudicotyledons</taxon>
        <taxon>Gunneridae</taxon>
        <taxon>Pentapetalae</taxon>
        <taxon>rosids</taxon>
        <taxon>fabids</taxon>
        <taxon>Rosales</taxon>
        <taxon>Rhamnaceae</taxon>
        <taxon>rhamnoid group</taxon>
        <taxon>Rhamneae</taxon>
        <taxon>Rhamnella</taxon>
    </lineage>
</organism>
<dbReference type="Pfam" id="PF00011">
    <property type="entry name" value="HSP20"/>
    <property type="match status" value="1"/>
</dbReference>
<keyword evidence="2" id="KW-1003">Cell membrane</keyword>
<evidence type="ECO:0000259" key="8">
    <source>
        <dbReference type="PROSITE" id="PS01031"/>
    </source>
</evidence>
<keyword evidence="10" id="KW-1185">Reference proteome</keyword>
<keyword evidence="7" id="KW-1133">Transmembrane helix</keyword>
<dbReference type="OrthoDB" id="1431247at2759"/>
<dbReference type="Gene3D" id="2.60.40.790">
    <property type="match status" value="1"/>
</dbReference>
<dbReference type="EMBL" id="VOIH02000009">
    <property type="protein sequence ID" value="KAF3438378.1"/>
    <property type="molecule type" value="Genomic_DNA"/>
</dbReference>
<dbReference type="PANTHER" id="PTHR43670">
    <property type="entry name" value="HEAT SHOCK PROTEIN 26"/>
    <property type="match status" value="1"/>
</dbReference>